<organism evidence="2 3">
    <name type="scientific">Herpetosiphon geysericola</name>
    <dbReference type="NCBI Taxonomy" id="70996"/>
    <lineage>
        <taxon>Bacteria</taxon>
        <taxon>Bacillati</taxon>
        <taxon>Chloroflexota</taxon>
        <taxon>Chloroflexia</taxon>
        <taxon>Herpetosiphonales</taxon>
        <taxon>Herpetosiphonaceae</taxon>
        <taxon>Herpetosiphon</taxon>
    </lineage>
</organism>
<evidence type="ECO:0000313" key="3">
    <source>
        <dbReference type="Proteomes" id="UP000050277"/>
    </source>
</evidence>
<dbReference type="Proteomes" id="UP000050277">
    <property type="component" value="Unassembled WGS sequence"/>
</dbReference>
<keyword evidence="1" id="KW-0812">Transmembrane</keyword>
<evidence type="ECO:0000313" key="2">
    <source>
        <dbReference type="EMBL" id="KPL81937.1"/>
    </source>
</evidence>
<name>A0A0P6XF62_9CHLR</name>
<keyword evidence="3" id="KW-1185">Reference proteome</keyword>
<proteinExistence type="predicted"/>
<sequence>MGLLFLAIPSSIIFGILLPLQFNWLWFLLGIGIICIGIYTNSSLHELLDGTASVKSAQLLKVDRFDVGARICFGFFHGIGRLTIDNAMCEAATVGATYQLIYSPRSKIAWNIELQTEQKSNTIAHTQPNAQENAIAQSKKLNFAQRKELFSMLIKNLMLTSLFPIYILINSSIDMASISIMAFGFMLGMVMFTVFYLKEVILIGLDLISNPIEIDNTRLIRVKFTYRRGKTRYYAHFENTNRLMINEQQYMYLIENQQYHLSYSLWTRKLWYAQLIDSK</sequence>
<accession>A0A0P6XF62</accession>
<feature type="transmembrane region" description="Helical" evidence="1">
    <location>
        <begin position="12"/>
        <end position="39"/>
    </location>
</feature>
<dbReference type="AlphaFoldDB" id="A0A0P6XF62"/>
<keyword evidence="1" id="KW-0472">Membrane</keyword>
<keyword evidence="1" id="KW-1133">Transmembrane helix</keyword>
<feature type="transmembrane region" description="Helical" evidence="1">
    <location>
        <begin position="175"/>
        <end position="197"/>
    </location>
</feature>
<dbReference type="EMBL" id="LGKP01000032">
    <property type="protein sequence ID" value="KPL81937.1"/>
    <property type="molecule type" value="Genomic_DNA"/>
</dbReference>
<reference evidence="2 3" key="1">
    <citation type="submission" date="2015-07" db="EMBL/GenBank/DDBJ databases">
        <title>Whole genome sequence of Herpetosiphon geysericola DSM 7119.</title>
        <authorList>
            <person name="Hemp J."/>
            <person name="Ward L.M."/>
            <person name="Pace L.A."/>
            <person name="Fischer W.W."/>
        </authorList>
    </citation>
    <scope>NUCLEOTIDE SEQUENCE [LARGE SCALE GENOMIC DNA]</scope>
    <source>
        <strain evidence="2 3">DSM 7119</strain>
    </source>
</reference>
<evidence type="ECO:0000256" key="1">
    <source>
        <dbReference type="SAM" id="Phobius"/>
    </source>
</evidence>
<dbReference type="STRING" id="70996.SE18_20270"/>
<gene>
    <name evidence="2" type="ORF">SE18_20270</name>
</gene>
<protein>
    <submittedName>
        <fullName evidence="2">Uncharacterized protein</fullName>
    </submittedName>
</protein>
<comment type="caution">
    <text evidence="2">The sequence shown here is derived from an EMBL/GenBank/DDBJ whole genome shotgun (WGS) entry which is preliminary data.</text>
</comment>
<feature type="transmembrane region" description="Helical" evidence="1">
    <location>
        <begin position="149"/>
        <end position="169"/>
    </location>
</feature>